<dbReference type="EMBL" id="CP142727">
    <property type="protein sequence ID" value="WUR02723.1"/>
    <property type="molecule type" value="Genomic_DNA"/>
</dbReference>
<sequence>MFYKILLYFYYGYGELTFFINYVGNDICNVYIGVSNEADKFAEYKFFFSSQIYSYYNEIHKPNNIKRNFQLAHNGLLFELVGDKDQFKIKKEASAIKDKKIQKKSTISWANTKMYTFEYKISCEKIEFDKTKSLDIIEKNFDLTAESLDFIDNLRTTDTNTNIIGQPKDNDQILKKKDNIENSVVTKENRESKETPSAEHIVNDSRKQESEIEGFKKKEFVQRLMNEEHMEDLVVTKENKSGTNPLLKEYKIDDTNVNEFDNAVYENQDTDRNIESNNNFEDAVATKETKEALAINEFNYTKGNEQYTSECKNHTESLNLLKNKISVNLVAIKENKKTKENVATKHKVDNTYENEQDIAEYKNNEHERNINSVESDNAIVYTEKVKRCTETLFTEYKIFDTCENETDSTEGKNRLSKHSFKSATNLYSRVVPLENKIEKETVNDLYKINCMYEDGVGIAKSKKNEHEENLGSVENINDIVVAKLSDNLQEICLSEHEAFLSCKNVTGNGKCENVLPCQNLENDYNLEDMNIIMKSKDANETTGVPLEVYDKFKQDYNEKNQKNDQKSKNNNHVNDTVVISENEIVPKTTYTNYKVYNICEYELHNQCLSNDDIVHEPVIPLLNGDIQETVLSEYGTYENEIDFTEDDTILFDKCRKKDDVLYDPVFEFENDVIQETMLAEYDADDTNENEIELSESETIVSDKSLENDNRMKYSFVIKEDEIPEEILSTEYGVYNDSRIEQDAAECKSNEHELKFTGGDNYIYSDFTKENKKGIKTSGSTHEVDNQYYENILSDHSFLNNDILENLGNLKAIEEVKKIAGTEYDIRGTQNKNLNKTDFKDQEHDQNKENKDNLKDSDDVLYKEEAKVISSAIYEVDDTNDNELDLFECGIKISFVDCTFQDNSEVELGFGEVFNLETEQILLNNDSLKSLVSEKNNEEHKDVACSEINCNCHYKNERDISRNRNIFSVGRLENNDNLESFMVSTKEAEKIREALCPEYSINITYRQDPEFIEFDNSEHDKNLANGDGLTNINVDLDSEKDSEFYFTENKAKDIDKIELSFSKSKNYEPKRRLKIDEHYDNKIMMKNNKITKFNASTQCYQEIVSKNYSDITGCKNEKKEQNLEKDDNLKNSIYNKDKKNVASATKKTNSHSNNEPDGNNGNYSWCLVHLLRTVAVLSVGFFVGFYCKNL</sequence>
<dbReference type="Proteomes" id="UP001334084">
    <property type="component" value="Chromosome 2"/>
</dbReference>
<dbReference type="RefSeq" id="XP_065328868.1">
    <property type="nucleotide sequence ID" value="XM_065472796.1"/>
</dbReference>
<dbReference type="AlphaFoldDB" id="A0AAX4J9X0"/>
<name>A0AAX4J9X0_9MICR</name>
<protein>
    <submittedName>
        <fullName evidence="2">Uncharacterized protein</fullName>
    </submittedName>
</protein>
<gene>
    <name evidence="2" type="ORF">VNE69_02242</name>
</gene>
<reference evidence="2" key="1">
    <citation type="journal article" date="2024" name="BMC Genomics">
        <title>Functional annotation of a divergent genome using sequence and structure-based similarity.</title>
        <authorList>
            <person name="Svedberg D."/>
            <person name="Winiger R.R."/>
            <person name="Berg A."/>
            <person name="Sharma H."/>
            <person name="Tellgren-Roth C."/>
            <person name="Debrunner-Vossbrinck B.A."/>
            <person name="Vossbrinck C.R."/>
            <person name="Barandun J."/>
        </authorList>
    </citation>
    <scope>NUCLEOTIDE SEQUENCE</scope>
    <source>
        <strain evidence="2">Illinois isolate</strain>
    </source>
</reference>
<evidence type="ECO:0000256" key="1">
    <source>
        <dbReference type="SAM" id="MobiDB-lite"/>
    </source>
</evidence>
<feature type="region of interest" description="Disordered" evidence="1">
    <location>
        <begin position="188"/>
        <end position="209"/>
    </location>
</feature>
<dbReference type="KEGG" id="vnx:VNE69_02242"/>
<evidence type="ECO:0000313" key="3">
    <source>
        <dbReference type="Proteomes" id="UP001334084"/>
    </source>
</evidence>
<organism evidence="2 3">
    <name type="scientific">Vairimorpha necatrix</name>
    <dbReference type="NCBI Taxonomy" id="6039"/>
    <lineage>
        <taxon>Eukaryota</taxon>
        <taxon>Fungi</taxon>
        <taxon>Fungi incertae sedis</taxon>
        <taxon>Microsporidia</taxon>
        <taxon>Nosematidae</taxon>
        <taxon>Vairimorpha</taxon>
    </lineage>
</organism>
<keyword evidence="3" id="KW-1185">Reference proteome</keyword>
<proteinExistence type="predicted"/>
<dbReference type="GeneID" id="90540532"/>
<feature type="region of interest" description="Disordered" evidence="1">
    <location>
        <begin position="834"/>
        <end position="855"/>
    </location>
</feature>
<evidence type="ECO:0000313" key="2">
    <source>
        <dbReference type="EMBL" id="WUR02723.1"/>
    </source>
</evidence>
<accession>A0AAX4J9X0</accession>